<name>A0A2T6AZ61_9RHOB</name>
<organism evidence="1 2">
    <name type="scientific">Gemmobacter caeni</name>
    <dbReference type="NCBI Taxonomy" id="589035"/>
    <lineage>
        <taxon>Bacteria</taxon>
        <taxon>Pseudomonadati</taxon>
        <taxon>Pseudomonadota</taxon>
        <taxon>Alphaproteobacteria</taxon>
        <taxon>Rhodobacterales</taxon>
        <taxon>Paracoccaceae</taxon>
        <taxon>Gemmobacter</taxon>
    </lineage>
</organism>
<protein>
    <submittedName>
        <fullName evidence="1">Uncharacterized protein</fullName>
    </submittedName>
</protein>
<dbReference type="AlphaFoldDB" id="A0A2T6AZ61"/>
<proteinExistence type="predicted"/>
<comment type="caution">
    <text evidence="1">The sequence shown here is derived from an EMBL/GenBank/DDBJ whole genome shotgun (WGS) entry which is preliminary data.</text>
</comment>
<dbReference type="Proteomes" id="UP000244224">
    <property type="component" value="Unassembled WGS sequence"/>
</dbReference>
<evidence type="ECO:0000313" key="2">
    <source>
        <dbReference type="Proteomes" id="UP000244224"/>
    </source>
</evidence>
<dbReference type="EMBL" id="QBKP01000008">
    <property type="protein sequence ID" value="PTX49091.1"/>
    <property type="molecule type" value="Genomic_DNA"/>
</dbReference>
<keyword evidence="2" id="KW-1185">Reference proteome</keyword>
<evidence type="ECO:0000313" key="1">
    <source>
        <dbReference type="EMBL" id="PTX49091.1"/>
    </source>
</evidence>
<gene>
    <name evidence="1" type="ORF">C8N34_108201</name>
</gene>
<dbReference type="RefSeq" id="WP_108129354.1">
    <property type="nucleotide sequence ID" value="NZ_QBKP01000008.1"/>
</dbReference>
<reference evidence="1 2" key="1">
    <citation type="submission" date="2018-04" db="EMBL/GenBank/DDBJ databases">
        <title>Genomic Encyclopedia of Archaeal and Bacterial Type Strains, Phase II (KMG-II): from individual species to whole genera.</title>
        <authorList>
            <person name="Goeker M."/>
        </authorList>
    </citation>
    <scope>NUCLEOTIDE SEQUENCE [LARGE SCALE GENOMIC DNA]</scope>
    <source>
        <strain evidence="1 2">DSM 21823</strain>
    </source>
</reference>
<accession>A0A2T6AZ61</accession>
<sequence>MSDKSRMQTIHLSPYVSVQGTAEELARQYPPLPDEGDRVANLRNRVEMRQIMDDQITVLVPLGELRAIFAVLDSLLPNVQQLQVARDAAEAREQALLSTYDAERKALVENVAMRHDIARLTAELTALRAGQDALVTAAYEAAAEKCDDYADTIENDTLIDGSEGWALNQAAGLIRAMPTAAATAAMNARLRAERNKVRREVAKLYENGGGPGLGGWDYFGDFYDAILAMIEPEGK</sequence>